<feature type="transmembrane region" description="Helical" evidence="1">
    <location>
        <begin position="106"/>
        <end position="129"/>
    </location>
</feature>
<feature type="transmembrane region" description="Helical" evidence="1">
    <location>
        <begin position="44"/>
        <end position="62"/>
    </location>
</feature>
<dbReference type="Proteomes" id="UP000029072">
    <property type="component" value="Unassembled WGS sequence"/>
</dbReference>
<feature type="transmembrane region" description="Helical" evidence="1">
    <location>
        <begin position="82"/>
        <end position="100"/>
    </location>
</feature>
<evidence type="ECO:0000313" key="2">
    <source>
        <dbReference type="EMBL" id="KFI56140.1"/>
    </source>
</evidence>
<dbReference type="OrthoDB" id="3239400at2"/>
<dbReference type="RefSeq" id="WP_043164890.1">
    <property type="nucleotide sequence ID" value="NZ_JDUV01000004.1"/>
</dbReference>
<reference evidence="2 3" key="1">
    <citation type="submission" date="2014-03" db="EMBL/GenBank/DDBJ databases">
        <title>Genomics of Bifidobacteria.</title>
        <authorList>
            <person name="Ventura M."/>
            <person name="Milani C."/>
            <person name="Lugli G.A."/>
        </authorList>
    </citation>
    <scope>NUCLEOTIDE SEQUENCE [LARGE SCALE GENOMIC DNA]</scope>
    <source>
        <strain evidence="2 3">DSM 23973</strain>
    </source>
</reference>
<feature type="transmembrane region" description="Helical" evidence="1">
    <location>
        <begin position="12"/>
        <end position="32"/>
    </location>
</feature>
<protein>
    <recommendedName>
        <fullName evidence="4">Transmembrane protein</fullName>
    </recommendedName>
</protein>
<evidence type="ECO:0008006" key="4">
    <source>
        <dbReference type="Google" id="ProtNLM"/>
    </source>
</evidence>
<gene>
    <name evidence="2" type="ORF">BCAL_0509</name>
</gene>
<sequence length="146" mass="16305">MKPIGQVEPSKRRTVVISGAESVVCFLGWVVVFALGSDRPVPPGFWKLVVLVGVLMVAQFLYVRRLLADMLLAQPTFRRNEVMFAVAGVSLAVLTGWWWHTDFTGMAGVIWLVVVTGVGLVYGTVLWTVNRTFVRVFRGRIRANVR</sequence>
<keyword evidence="1" id="KW-1133">Transmembrane helix</keyword>
<evidence type="ECO:0000313" key="3">
    <source>
        <dbReference type="Proteomes" id="UP000029072"/>
    </source>
</evidence>
<dbReference type="eggNOG" id="ENOG5033MM5">
    <property type="taxonomic scope" value="Bacteria"/>
</dbReference>
<accession>A0A087ABJ0</accession>
<dbReference type="EMBL" id="JGYS01000003">
    <property type="protein sequence ID" value="KFI56140.1"/>
    <property type="molecule type" value="Genomic_DNA"/>
</dbReference>
<organism evidence="2 3">
    <name type="scientific">Bifidobacterium callitrichos DSM 23973</name>
    <dbReference type="NCBI Taxonomy" id="1437609"/>
    <lineage>
        <taxon>Bacteria</taxon>
        <taxon>Bacillati</taxon>
        <taxon>Actinomycetota</taxon>
        <taxon>Actinomycetes</taxon>
        <taxon>Bifidobacteriales</taxon>
        <taxon>Bifidobacteriaceae</taxon>
        <taxon>Bifidobacterium</taxon>
    </lineage>
</organism>
<evidence type="ECO:0000256" key="1">
    <source>
        <dbReference type="SAM" id="Phobius"/>
    </source>
</evidence>
<keyword evidence="1" id="KW-0472">Membrane</keyword>
<comment type="caution">
    <text evidence="2">The sequence shown here is derived from an EMBL/GenBank/DDBJ whole genome shotgun (WGS) entry which is preliminary data.</text>
</comment>
<dbReference type="AlphaFoldDB" id="A0A087ABJ0"/>
<name>A0A087ABJ0_9BIFI</name>
<proteinExistence type="predicted"/>
<keyword evidence="1" id="KW-0812">Transmembrane</keyword>